<reference evidence="2 3" key="1">
    <citation type="journal article" date="2018" name="Sci. Rep.">
        <title>Genome sequence of the cauliflower mushroom Sparassis crispa (Hanabiratake) and its association with beneficial usage.</title>
        <authorList>
            <person name="Kiyama R."/>
            <person name="Furutani Y."/>
            <person name="Kawaguchi K."/>
            <person name="Nakanishi T."/>
        </authorList>
    </citation>
    <scope>NUCLEOTIDE SEQUENCE [LARGE SCALE GENOMIC DNA]</scope>
</reference>
<evidence type="ECO:0000313" key="3">
    <source>
        <dbReference type="Proteomes" id="UP000287166"/>
    </source>
</evidence>
<evidence type="ECO:0000256" key="1">
    <source>
        <dbReference type="ARBA" id="ARBA00006484"/>
    </source>
</evidence>
<protein>
    <recommendedName>
        <fullName evidence="4">Ketoreductase (KR) domain-containing protein</fullName>
    </recommendedName>
</protein>
<comment type="similarity">
    <text evidence="1">Belongs to the short-chain dehydrogenases/reductases (SDR) family.</text>
</comment>
<dbReference type="OrthoDB" id="9876299at2759"/>
<dbReference type="GO" id="GO:0016491">
    <property type="term" value="F:oxidoreductase activity"/>
    <property type="evidence" value="ECO:0007669"/>
    <property type="project" value="TreeGrafter"/>
</dbReference>
<dbReference type="InterPro" id="IPR036291">
    <property type="entry name" value="NAD(P)-bd_dom_sf"/>
</dbReference>
<dbReference type="AlphaFoldDB" id="A0A401H7A2"/>
<dbReference type="Gene3D" id="3.40.50.720">
    <property type="entry name" value="NAD(P)-binding Rossmann-like Domain"/>
    <property type="match status" value="1"/>
</dbReference>
<dbReference type="EMBL" id="BFAD01000019">
    <property type="protein sequence ID" value="GBE90243.1"/>
    <property type="molecule type" value="Genomic_DNA"/>
</dbReference>
<dbReference type="GeneID" id="38787160"/>
<dbReference type="InterPro" id="IPR002347">
    <property type="entry name" value="SDR_fam"/>
</dbReference>
<dbReference type="InterPro" id="IPR051468">
    <property type="entry name" value="Fungal_SecMetab_SDRs"/>
</dbReference>
<gene>
    <name evidence="2" type="ORF">SCP_1900920</name>
</gene>
<organism evidence="2 3">
    <name type="scientific">Sparassis crispa</name>
    <dbReference type="NCBI Taxonomy" id="139825"/>
    <lineage>
        <taxon>Eukaryota</taxon>
        <taxon>Fungi</taxon>
        <taxon>Dikarya</taxon>
        <taxon>Basidiomycota</taxon>
        <taxon>Agaricomycotina</taxon>
        <taxon>Agaricomycetes</taxon>
        <taxon>Polyporales</taxon>
        <taxon>Sparassidaceae</taxon>
        <taxon>Sparassis</taxon>
    </lineage>
</organism>
<dbReference type="GO" id="GO:0005737">
    <property type="term" value="C:cytoplasm"/>
    <property type="evidence" value="ECO:0007669"/>
    <property type="project" value="TreeGrafter"/>
</dbReference>
<keyword evidence="3" id="KW-1185">Reference proteome</keyword>
<dbReference type="Proteomes" id="UP000287166">
    <property type="component" value="Unassembled WGS sequence"/>
</dbReference>
<evidence type="ECO:0000313" key="2">
    <source>
        <dbReference type="EMBL" id="GBE90243.1"/>
    </source>
</evidence>
<dbReference type="InParanoid" id="A0A401H7A2"/>
<proteinExistence type="inferred from homology"/>
<name>A0A401H7A2_9APHY</name>
<evidence type="ECO:0008006" key="4">
    <source>
        <dbReference type="Google" id="ProtNLM"/>
    </source>
</evidence>
<sequence>MALSSSLDFRNGTRNLARNSLSCFQLTAWANVRLRHGYPRTSRGIGLETVSQLVADPANIVIATCRNPAGATALSSPQTAKGVLHILPLDVASEASIRASVAPVAAIFGILVVGFWPQAQG</sequence>
<accession>A0A401H7A2</accession>
<dbReference type="PANTHER" id="PTHR43544:SF12">
    <property type="entry name" value="NAD(P)-BINDING ROSSMANN-FOLD SUPERFAMILY PROTEIN"/>
    <property type="match status" value="1"/>
</dbReference>
<dbReference type="RefSeq" id="XP_027621156.1">
    <property type="nucleotide sequence ID" value="XM_027765355.1"/>
</dbReference>
<comment type="caution">
    <text evidence="2">The sequence shown here is derived from an EMBL/GenBank/DDBJ whole genome shotgun (WGS) entry which is preliminary data.</text>
</comment>
<dbReference type="PANTHER" id="PTHR43544">
    <property type="entry name" value="SHORT-CHAIN DEHYDROGENASE/REDUCTASE"/>
    <property type="match status" value="1"/>
</dbReference>
<dbReference type="SUPFAM" id="SSF51735">
    <property type="entry name" value="NAD(P)-binding Rossmann-fold domains"/>
    <property type="match status" value="1"/>
</dbReference>
<dbReference type="Pfam" id="PF00106">
    <property type="entry name" value="adh_short"/>
    <property type="match status" value="1"/>
</dbReference>